<proteinExistence type="predicted"/>
<dbReference type="EMBL" id="CP014143">
    <property type="protein sequence ID" value="AOS96381.1"/>
    <property type="molecule type" value="Genomic_DNA"/>
</dbReference>
<feature type="chain" id="PRO_5008895435" evidence="1">
    <location>
        <begin position="24"/>
        <end position="116"/>
    </location>
</feature>
<name>A0A1C9W5E9_9GAMM</name>
<evidence type="ECO:0000256" key="1">
    <source>
        <dbReference type="SAM" id="SignalP"/>
    </source>
</evidence>
<dbReference type="KEGG" id="micc:AUP74_00914"/>
<protein>
    <submittedName>
        <fullName evidence="2">Uncharacterized protein</fullName>
    </submittedName>
</protein>
<dbReference type="Proteomes" id="UP000095672">
    <property type="component" value="Chromosome"/>
</dbReference>
<evidence type="ECO:0000313" key="3">
    <source>
        <dbReference type="Proteomes" id="UP000095672"/>
    </source>
</evidence>
<keyword evidence="3" id="KW-1185">Reference proteome</keyword>
<evidence type="ECO:0000313" key="2">
    <source>
        <dbReference type="EMBL" id="AOS96381.1"/>
    </source>
</evidence>
<sequence length="116" mass="12389" precursor="true">MSRVFALMLALCLSANLPLAANAAEPEDPGLRSAGELALRLTANYVGVPEEQLRLQSLQAVQWQDSSLGCPKPGRRYLPSVINGYKAVVSHGARDYAVHMADGRGTVCEGVLREGP</sequence>
<keyword evidence="1" id="KW-0732">Signal</keyword>
<organism evidence="2 3">
    <name type="scientific">Microbulbifer aggregans</name>
    <dbReference type="NCBI Taxonomy" id="1769779"/>
    <lineage>
        <taxon>Bacteria</taxon>
        <taxon>Pseudomonadati</taxon>
        <taxon>Pseudomonadota</taxon>
        <taxon>Gammaproteobacteria</taxon>
        <taxon>Cellvibrionales</taxon>
        <taxon>Microbulbiferaceae</taxon>
        <taxon>Microbulbifer</taxon>
    </lineage>
</organism>
<feature type="signal peptide" evidence="1">
    <location>
        <begin position="1"/>
        <end position="23"/>
    </location>
</feature>
<dbReference type="RefSeq" id="WP_145924316.1">
    <property type="nucleotide sequence ID" value="NZ_CP014143.1"/>
</dbReference>
<reference evidence="3" key="1">
    <citation type="submission" date="2016-01" db="EMBL/GenBank/DDBJ databases">
        <title>Complete genome sequence of Microbulbifer sp. CCB-MM1, a halophile isolated from Matang Mangrove Forest, Perak.</title>
        <authorList>
            <person name="Moh T.H."/>
            <person name="Dinesh B."/>
            <person name="Lau N.-S."/>
            <person name="Go F."/>
            <person name="Alexander Chong S.-C."/>
        </authorList>
    </citation>
    <scope>NUCLEOTIDE SEQUENCE [LARGE SCALE GENOMIC DNA]</scope>
    <source>
        <strain evidence="3">CCB-MM1</strain>
    </source>
</reference>
<gene>
    <name evidence="2" type="ORF">AUP74_00914</name>
</gene>
<accession>A0A1C9W5E9</accession>
<dbReference type="AlphaFoldDB" id="A0A1C9W5E9"/>
<dbReference type="OrthoDB" id="5801841at2"/>